<dbReference type="PANTHER" id="PTHR33257:SF4">
    <property type="entry name" value="EXPRESSED PROTEIN"/>
    <property type="match status" value="1"/>
</dbReference>
<evidence type="ECO:0000256" key="1">
    <source>
        <dbReference type="SAM" id="MobiDB-lite"/>
    </source>
</evidence>
<dbReference type="AlphaFoldDB" id="A0AAQ3Q4L9"/>
<reference evidence="2 3" key="1">
    <citation type="submission" date="2023-10" db="EMBL/GenBank/DDBJ databases">
        <title>Chromosome-scale genome assembly provides insights into flower coloration mechanisms of Canna indica.</title>
        <authorList>
            <person name="Li C."/>
        </authorList>
    </citation>
    <scope>NUCLEOTIDE SEQUENCE [LARGE SCALE GENOMIC DNA]</scope>
    <source>
        <tissue evidence="2">Flower</tissue>
    </source>
</reference>
<sequence length="208" mass="22464">MISSSSSDHVALQIKEEAHCNKLSYTRRLLSKDETSAANPSFRVYYGVAAGAVPFLWESQPGTPKHMIATTTTTDSVNIPPLTPPPSYFSSPRISKRSSSKSVGFIHAILPRLALRRPPAVSRSSSVSSSSSSSTARSGHRRGPSCPQSSYFGGQEEEEEEEEEDDDDDGSPTSTLCFGARQRVAAAAGCHPLPRRRRVRGGTPCRLV</sequence>
<gene>
    <name evidence="2" type="ORF">Cni_G04566</name>
</gene>
<feature type="region of interest" description="Disordered" evidence="1">
    <location>
        <begin position="72"/>
        <end position="96"/>
    </location>
</feature>
<feature type="compositionally biased region" description="Low complexity" evidence="1">
    <location>
        <begin position="117"/>
        <end position="137"/>
    </location>
</feature>
<feature type="compositionally biased region" description="Acidic residues" evidence="1">
    <location>
        <begin position="155"/>
        <end position="170"/>
    </location>
</feature>
<keyword evidence="3" id="KW-1185">Reference proteome</keyword>
<feature type="region of interest" description="Disordered" evidence="1">
    <location>
        <begin position="117"/>
        <end position="177"/>
    </location>
</feature>
<dbReference type="Proteomes" id="UP001327560">
    <property type="component" value="Chromosome 2"/>
</dbReference>
<accession>A0AAQ3Q4L9</accession>
<dbReference type="PANTHER" id="PTHR33257">
    <property type="entry name" value="OS05G0165500 PROTEIN"/>
    <property type="match status" value="1"/>
</dbReference>
<evidence type="ECO:0000313" key="3">
    <source>
        <dbReference type="Proteomes" id="UP001327560"/>
    </source>
</evidence>
<dbReference type="EMBL" id="CP136891">
    <property type="protein sequence ID" value="WOK95859.1"/>
    <property type="molecule type" value="Genomic_DNA"/>
</dbReference>
<proteinExistence type="predicted"/>
<organism evidence="2 3">
    <name type="scientific">Canna indica</name>
    <name type="common">Indian-shot</name>
    <dbReference type="NCBI Taxonomy" id="4628"/>
    <lineage>
        <taxon>Eukaryota</taxon>
        <taxon>Viridiplantae</taxon>
        <taxon>Streptophyta</taxon>
        <taxon>Embryophyta</taxon>
        <taxon>Tracheophyta</taxon>
        <taxon>Spermatophyta</taxon>
        <taxon>Magnoliopsida</taxon>
        <taxon>Liliopsida</taxon>
        <taxon>Zingiberales</taxon>
        <taxon>Cannaceae</taxon>
        <taxon>Canna</taxon>
    </lineage>
</organism>
<protein>
    <submittedName>
        <fullName evidence="2">Uncharacterized protein</fullName>
    </submittedName>
</protein>
<evidence type="ECO:0000313" key="2">
    <source>
        <dbReference type="EMBL" id="WOK95859.1"/>
    </source>
</evidence>
<name>A0AAQ3Q4L9_9LILI</name>